<comment type="similarity">
    <text evidence="1">Belongs to the outer membrane factor (OMF) (TC 1.B.17) family.</text>
</comment>
<keyword evidence="6" id="KW-1185">Reference proteome</keyword>
<accession>A0ABT6F7W4</accession>
<comment type="caution">
    <text evidence="5">The sequence shown here is derived from an EMBL/GenBank/DDBJ whole genome shotgun (WGS) entry which is preliminary data.</text>
</comment>
<dbReference type="SUPFAM" id="SSF56954">
    <property type="entry name" value="Outer membrane efflux proteins (OEP)"/>
    <property type="match status" value="1"/>
</dbReference>
<dbReference type="Gene3D" id="1.20.1600.10">
    <property type="entry name" value="Outer membrane efflux proteins (OEP)"/>
    <property type="match status" value="1"/>
</dbReference>
<keyword evidence="2" id="KW-0175">Coiled coil</keyword>
<evidence type="ECO:0000313" key="5">
    <source>
        <dbReference type="EMBL" id="MDG3003614.1"/>
    </source>
</evidence>
<feature type="signal peptide" evidence="4">
    <location>
        <begin position="1"/>
        <end position="25"/>
    </location>
</feature>
<dbReference type="PANTHER" id="PTHR30203:SF24">
    <property type="entry name" value="BLR4935 PROTEIN"/>
    <property type="match status" value="1"/>
</dbReference>
<dbReference type="EMBL" id="JARRAG010000001">
    <property type="protein sequence ID" value="MDG3003614.1"/>
    <property type="molecule type" value="Genomic_DNA"/>
</dbReference>
<evidence type="ECO:0000256" key="1">
    <source>
        <dbReference type="ARBA" id="ARBA00007613"/>
    </source>
</evidence>
<dbReference type="PANTHER" id="PTHR30203">
    <property type="entry name" value="OUTER MEMBRANE CATION EFFLUX PROTEIN"/>
    <property type="match status" value="1"/>
</dbReference>
<evidence type="ECO:0000256" key="4">
    <source>
        <dbReference type="SAM" id="SignalP"/>
    </source>
</evidence>
<dbReference type="RefSeq" id="WP_277859964.1">
    <property type="nucleotide sequence ID" value="NZ_JARRAG010000001.1"/>
</dbReference>
<evidence type="ECO:0000256" key="2">
    <source>
        <dbReference type="SAM" id="Coils"/>
    </source>
</evidence>
<feature type="chain" id="PRO_5047295300" evidence="4">
    <location>
        <begin position="26"/>
        <end position="539"/>
    </location>
</feature>
<evidence type="ECO:0000313" key="6">
    <source>
        <dbReference type="Proteomes" id="UP001216907"/>
    </source>
</evidence>
<feature type="coiled-coil region" evidence="2">
    <location>
        <begin position="430"/>
        <end position="457"/>
    </location>
</feature>
<proteinExistence type="inferred from homology"/>
<reference evidence="5 6" key="1">
    <citation type="submission" date="2023-03" db="EMBL/GenBank/DDBJ databases">
        <title>Paludisphaera mucosa sp. nov. a novel planctomycete from northern fen.</title>
        <authorList>
            <person name="Ivanova A."/>
        </authorList>
    </citation>
    <scope>NUCLEOTIDE SEQUENCE [LARGE SCALE GENOMIC DNA]</scope>
    <source>
        <strain evidence="5 6">Pla2</strain>
    </source>
</reference>
<sequence length="539" mass="58871">MRRPTFDLRSAGLRGLLLAACSLWAVSVCGQDSGSPSSGKLFERPMLGPMPGSPEPGLPTSPGALAPNPFSLDPGIIGGRRRGLGRVDRPGARGFSRSNVQGPATLPEPLPGVEQPEAGEGPPAGDVSELVDDEGPADGLTLDAAIERLKSSNLDVLAIRYELPQAQAEILTAGLRNNPLVYVDSQFIPYDSYSSRRPGGPTQYDVNITYPIDVSHKRKARVAVACAAKKVLEAQFQDIARRQIGNVYRAFVDLQSARIGLLALESLVGRQEVILDKVRKGEGPKKPTLLEYDRLVLELAKTRAGLSDARDALADAQEALALLLAWPEDDVAKLQPRGRLRTPHPMPPPLEEAIREAKAARPDLAAARLGIRRADSEVRLARANRVDDVYFFYDPFSYQDNRPFQALNARSWGLGVTFPVPIFNRNQGNIAKARVNLTQTQAEASALERRVAAEVRQAYREFVSAQQTLALVERSVVDQARDARERAIAGFTSGELEVGDYLDQLEDDADSARLYRDAVLRYRRSMLDLNTAVGSRIMP</sequence>
<dbReference type="Pfam" id="PF02321">
    <property type="entry name" value="OEP"/>
    <property type="match status" value="1"/>
</dbReference>
<dbReference type="InterPro" id="IPR010131">
    <property type="entry name" value="MdtP/NodT-like"/>
</dbReference>
<protein>
    <submittedName>
        <fullName evidence="5">TolC family protein</fullName>
    </submittedName>
</protein>
<evidence type="ECO:0000256" key="3">
    <source>
        <dbReference type="SAM" id="MobiDB-lite"/>
    </source>
</evidence>
<name>A0ABT6F7W4_9BACT</name>
<dbReference type="InterPro" id="IPR003423">
    <property type="entry name" value="OMP_efflux"/>
</dbReference>
<gene>
    <name evidence="5" type="ORF">PZE19_07530</name>
</gene>
<feature type="region of interest" description="Disordered" evidence="3">
    <location>
        <begin position="76"/>
        <end position="138"/>
    </location>
</feature>
<dbReference type="Proteomes" id="UP001216907">
    <property type="component" value="Unassembled WGS sequence"/>
</dbReference>
<organism evidence="5 6">
    <name type="scientific">Paludisphaera mucosa</name>
    <dbReference type="NCBI Taxonomy" id="3030827"/>
    <lineage>
        <taxon>Bacteria</taxon>
        <taxon>Pseudomonadati</taxon>
        <taxon>Planctomycetota</taxon>
        <taxon>Planctomycetia</taxon>
        <taxon>Isosphaerales</taxon>
        <taxon>Isosphaeraceae</taxon>
        <taxon>Paludisphaera</taxon>
    </lineage>
</organism>
<keyword evidence="4" id="KW-0732">Signal</keyword>